<name>A0A6J6E5V8_9ZZZZ</name>
<gene>
    <name evidence="1" type="ORF">UFOPK1591_01349</name>
</gene>
<evidence type="ECO:0000313" key="1">
    <source>
        <dbReference type="EMBL" id="CAB4571960.1"/>
    </source>
</evidence>
<protein>
    <submittedName>
        <fullName evidence="1">Unannotated protein</fullName>
    </submittedName>
</protein>
<accession>A0A6J6E5V8</accession>
<dbReference type="EMBL" id="CAEZTD010000138">
    <property type="protein sequence ID" value="CAB4571960.1"/>
    <property type="molecule type" value="Genomic_DNA"/>
</dbReference>
<reference evidence="1" key="1">
    <citation type="submission" date="2020-05" db="EMBL/GenBank/DDBJ databases">
        <authorList>
            <person name="Chiriac C."/>
            <person name="Salcher M."/>
            <person name="Ghai R."/>
            <person name="Kavagutti S V."/>
        </authorList>
    </citation>
    <scope>NUCLEOTIDE SEQUENCE</scope>
</reference>
<organism evidence="1">
    <name type="scientific">freshwater metagenome</name>
    <dbReference type="NCBI Taxonomy" id="449393"/>
    <lineage>
        <taxon>unclassified sequences</taxon>
        <taxon>metagenomes</taxon>
        <taxon>ecological metagenomes</taxon>
    </lineage>
</organism>
<proteinExistence type="predicted"/>
<sequence length="74" mass="8311">MFSITTIESSTTRPMAIVNAPRVRMFSEYPNACKPMKVMSTEVGIEMAVTRVDRTETKKTRIVMTAKSRPSKPS</sequence>
<dbReference type="AlphaFoldDB" id="A0A6J6E5V8"/>